<sequence length="88" mass="10522">MAYLKEFLNQIKEKRLTARELKLIFNEWINKYPVEKIMKKRVFISGNDIYIALTALLQIFTILLNIFNFIGNEPKITYHPKSFIRAEN</sequence>
<protein>
    <submittedName>
        <fullName evidence="2">Uncharacterized protein</fullName>
    </submittedName>
</protein>
<reference evidence="2 3" key="1">
    <citation type="submission" date="2016-04" db="EMBL/GenBank/DDBJ databases">
        <title>Genome analyses suggest a sexual origin of heterokaryosis in a supposedly ancient asexual fungus.</title>
        <authorList>
            <person name="Ropars J."/>
            <person name="Sedzielewska K."/>
            <person name="Noel J."/>
            <person name="Charron P."/>
            <person name="Farinelli L."/>
            <person name="Marton T."/>
            <person name="Kruger M."/>
            <person name="Pelin A."/>
            <person name="Brachmann A."/>
            <person name="Corradi N."/>
        </authorList>
    </citation>
    <scope>NUCLEOTIDE SEQUENCE [LARGE SCALE GENOMIC DNA]</scope>
    <source>
        <strain evidence="2 3">C2</strain>
    </source>
</reference>
<evidence type="ECO:0000313" key="3">
    <source>
        <dbReference type="Proteomes" id="UP000233469"/>
    </source>
</evidence>
<name>A0A2N1MW50_9GLOM</name>
<dbReference type="EMBL" id="LLXL01001177">
    <property type="protein sequence ID" value="PKK65902.1"/>
    <property type="molecule type" value="Genomic_DNA"/>
</dbReference>
<accession>A0A2N1MW50</accession>
<evidence type="ECO:0000313" key="2">
    <source>
        <dbReference type="EMBL" id="PKK65902.1"/>
    </source>
</evidence>
<gene>
    <name evidence="2" type="ORF">RhiirC2_754365</name>
</gene>
<organism evidence="2 3">
    <name type="scientific">Rhizophagus irregularis</name>
    <dbReference type="NCBI Taxonomy" id="588596"/>
    <lineage>
        <taxon>Eukaryota</taxon>
        <taxon>Fungi</taxon>
        <taxon>Fungi incertae sedis</taxon>
        <taxon>Mucoromycota</taxon>
        <taxon>Glomeromycotina</taxon>
        <taxon>Glomeromycetes</taxon>
        <taxon>Glomerales</taxon>
        <taxon>Glomeraceae</taxon>
        <taxon>Rhizophagus</taxon>
    </lineage>
</organism>
<keyword evidence="1" id="KW-1133">Transmembrane helix</keyword>
<dbReference type="Proteomes" id="UP000233469">
    <property type="component" value="Unassembled WGS sequence"/>
</dbReference>
<dbReference type="VEuPathDB" id="FungiDB:FUN_003466"/>
<evidence type="ECO:0000256" key="1">
    <source>
        <dbReference type="SAM" id="Phobius"/>
    </source>
</evidence>
<comment type="caution">
    <text evidence="2">The sequence shown here is derived from an EMBL/GenBank/DDBJ whole genome shotgun (WGS) entry which is preliminary data.</text>
</comment>
<keyword evidence="1" id="KW-0812">Transmembrane</keyword>
<feature type="transmembrane region" description="Helical" evidence="1">
    <location>
        <begin position="49"/>
        <end position="70"/>
    </location>
</feature>
<reference evidence="2 3" key="2">
    <citation type="submission" date="2017-10" db="EMBL/GenBank/DDBJ databases">
        <title>Extensive intraspecific genome diversity in a model arbuscular mycorrhizal fungus.</title>
        <authorList>
            <person name="Chen E.C.H."/>
            <person name="Morin E."/>
            <person name="Baudet D."/>
            <person name="Noel J."/>
            <person name="Ndikumana S."/>
            <person name="Charron P."/>
            <person name="St-Onge C."/>
            <person name="Giorgi J."/>
            <person name="Grigoriev I.V."/>
            <person name="Roux C."/>
            <person name="Martin F.M."/>
            <person name="Corradi N."/>
        </authorList>
    </citation>
    <scope>NUCLEOTIDE SEQUENCE [LARGE SCALE GENOMIC DNA]</scope>
    <source>
        <strain evidence="2 3">C2</strain>
    </source>
</reference>
<proteinExistence type="predicted"/>
<keyword evidence="1" id="KW-0472">Membrane</keyword>
<dbReference type="AlphaFoldDB" id="A0A2N1MW50"/>